<feature type="transmembrane region" description="Helical" evidence="5">
    <location>
        <begin position="68"/>
        <end position="90"/>
    </location>
</feature>
<feature type="domain" description="O-antigen ligase-related" evidence="6">
    <location>
        <begin position="194"/>
        <end position="320"/>
    </location>
</feature>
<sequence length="384" mass="44059">MSSIILVIEFRLLHSLYYITLYLIISGSGIKVLEDLGLPFPLLVLILCFLSIALFQKSIKFSKYDLKVFVFLNATIILYIFLGSVNGNYFDVINQIYYFICAILFFSTLVSTTTKESFKNIKFTVYISIIYMCLIAINIWLFQNDIIVSEEYFKRAISIFGNPNILAQNLLLLLPIIMVNIGKQKFLLFMSTTLYLVTLFLTQSRGSILVSAILILLFLLRKKNLKLRYKLTLVTLAIVSLKYLTTDTNRIYLNRILPSNMDDYSNSRLDALLTGINSFWQSFFGVGIGNTNINELSLSSHNAYIDFVSETGVIGLLILLFYISILLIAWTYSTKKPQSIAYYLIPTLMFVSIFTHNLITNISFYFVLAVLVYEFKYLKGVKNE</sequence>
<feature type="transmembrane region" description="Helical" evidence="5">
    <location>
        <begin position="96"/>
        <end position="113"/>
    </location>
</feature>
<dbReference type="EMBL" id="JBHRVQ010000001">
    <property type="protein sequence ID" value="MFC3389122.1"/>
    <property type="molecule type" value="Genomic_DNA"/>
</dbReference>
<feature type="transmembrane region" description="Helical" evidence="5">
    <location>
        <begin position="313"/>
        <end position="333"/>
    </location>
</feature>
<comment type="subcellular location">
    <subcellularLocation>
        <location evidence="1">Membrane</location>
        <topology evidence="1">Multi-pass membrane protein</topology>
    </subcellularLocation>
</comment>
<feature type="transmembrane region" description="Helical" evidence="5">
    <location>
        <begin position="125"/>
        <end position="143"/>
    </location>
</feature>
<name>A0ABV7NA93_9STAP</name>
<proteinExistence type="predicted"/>
<dbReference type="GO" id="GO:0016874">
    <property type="term" value="F:ligase activity"/>
    <property type="evidence" value="ECO:0007669"/>
    <property type="project" value="UniProtKB-KW"/>
</dbReference>
<dbReference type="InterPro" id="IPR051533">
    <property type="entry name" value="WaaL-like"/>
</dbReference>
<keyword evidence="7" id="KW-0436">Ligase</keyword>
<keyword evidence="3 5" id="KW-1133">Transmembrane helix</keyword>
<evidence type="ECO:0000256" key="1">
    <source>
        <dbReference type="ARBA" id="ARBA00004141"/>
    </source>
</evidence>
<evidence type="ECO:0000256" key="5">
    <source>
        <dbReference type="SAM" id="Phobius"/>
    </source>
</evidence>
<protein>
    <submittedName>
        <fullName evidence="7">O-antigen ligase family protein</fullName>
    </submittedName>
</protein>
<dbReference type="RefSeq" id="WP_380655681.1">
    <property type="nucleotide sequence ID" value="NZ_JBHRVQ010000001.1"/>
</dbReference>
<dbReference type="PANTHER" id="PTHR37422:SF13">
    <property type="entry name" value="LIPOPOLYSACCHARIDE BIOSYNTHESIS PROTEIN PA4999-RELATED"/>
    <property type="match status" value="1"/>
</dbReference>
<accession>A0ABV7NA93</accession>
<evidence type="ECO:0000256" key="3">
    <source>
        <dbReference type="ARBA" id="ARBA00022989"/>
    </source>
</evidence>
<keyword evidence="8" id="KW-1185">Reference proteome</keyword>
<dbReference type="InterPro" id="IPR007016">
    <property type="entry name" value="O-antigen_ligase-rel_domated"/>
</dbReference>
<organism evidence="7 8">
    <name type="scientific">Salinicoccus sesuvii</name>
    <dbReference type="NCBI Taxonomy" id="868281"/>
    <lineage>
        <taxon>Bacteria</taxon>
        <taxon>Bacillati</taxon>
        <taxon>Bacillota</taxon>
        <taxon>Bacilli</taxon>
        <taxon>Bacillales</taxon>
        <taxon>Staphylococcaceae</taxon>
        <taxon>Salinicoccus</taxon>
    </lineage>
</organism>
<dbReference type="Pfam" id="PF04932">
    <property type="entry name" value="Wzy_C"/>
    <property type="match status" value="1"/>
</dbReference>
<evidence type="ECO:0000259" key="6">
    <source>
        <dbReference type="Pfam" id="PF04932"/>
    </source>
</evidence>
<evidence type="ECO:0000256" key="4">
    <source>
        <dbReference type="ARBA" id="ARBA00023136"/>
    </source>
</evidence>
<feature type="transmembrane region" description="Helical" evidence="5">
    <location>
        <begin position="12"/>
        <end position="30"/>
    </location>
</feature>
<feature type="transmembrane region" description="Helical" evidence="5">
    <location>
        <begin position="36"/>
        <end position="56"/>
    </location>
</feature>
<feature type="transmembrane region" description="Helical" evidence="5">
    <location>
        <begin position="163"/>
        <end position="182"/>
    </location>
</feature>
<feature type="transmembrane region" description="Helical" evidence="5">
    <location>
        <begin position="194"/>
        <end position="221"/>
    </location>
</feature>
<keyword evidence="4 5" id="KW-0472">Membrane</keyword>
<comment type="caution">
    <text evidence="7">The sequence shown here is derived from an EMBL/GenBank/DDBJ whole genome shotgun (WGS) entry which is preliminary data.</text>
</comment>
<dbReference type="Proteomes" id="UP001595637">
    <property type="component" value="Unassembled WGS sequence"/>
</dbReference>
<evidence type="ECO:0000256" key="2">
    <source>
        <dbReference type="ARBA" id="ARBA00022692"/>
    </source>
</evidence>
<dbReference type="PANTHER" id="PTHR37422">
    <property type="entry name" value="TEICHURONIC ACID BIOSYNTHESIS PROTEIN TUAE"/>
    <property type="match status" value="1"/>
</dbReference>
<reference evidence="8" key="1">
    <citation type="journal article" date="2019" name="Int. J. Syst. Evol. Microbiol.">
        <title>The Global Catalogue of Microorganisms (GCM) 10K type strain sequencing project: providing services to taxonomists for standard genome sequencing and annotation.</title>
        <authorList>
            <consortium name="The Broad Institute Genomics Platform"/>
            <consortium name="The Broad Institute Genome Sequencing Center for Infectious Disease"/>
            <person name="Wu L."/>
            <person name="Ma J."/>
        </authorList>
    </citation>
    <scope>NUCLEOTIDE SEQUENCE [LARGE SCALE GENOMIC DNA]</scope>
    <source>
        <strain evidence="8">CCM 7756</strain>
    </source>
</reference>
<evidence type="ECO:0000313" key="8">
    <source>
        <dbReference type="Proteomes" id="UP001595637"/>
    </source>
</evidence>
<keyword evidence="2 5" id="KW-0812">Transmembrane</keyword>
<gene>
    <name evidence="7" type="ORF">ACFOEO_11095</name>
</gene>
<evidence type="ECO:0000313" key="7">
    <source>
        <dbReference type="EMBL" id="MFC3389122.1"/>
    </source>
</evidence>